<name>A0AAE4AYF4_9ACTN</name>
<evidence type="ECO:0000313" key="3">
    <source>
        <dbReference type="Proteomes" id="UP001240236"/>
    </source>
</evidence>
<reference evidence="2 3" key="1">
    <citation type="submission" date="2023-07" db="EMBL/GenBank/DDBJ databases">
        <title>Sequencing the genomes of 1000 actinobacteria strains.</title>
        <authorList>
            <person name="Klenk H.-P."/>
        </authorList>
    </citation>
    <scope>NUCLEOTIDE SEQUENCE [LARGE SCALE GENOMIC DNA]</scope>
    <source>
        <strain evidence="2 3">DSM 44709</strain>
    </source>
</reference>
<keyword evidence="1" id="KW-0472">Membrane</keyword>
<proteinExistence type="predicted"/>
<dbReference type="RefSeq" id="WP_307241061.1">
    <property type="nucleotide sequence ID" value="NZ_JAUSUZ010000001.1"/>
</dbReference>
<keyword evidence="3" id="KW-1185">Reference proteome</keyword>
<sequence length="179" mass="17597">MPAQQLVAVMAHPGYAMAGAPLPAGPRAAAYPRTGLHGFPPPPREGWGNAERVEPVPETPFAVVHLEVPAVVSGLAIGSLITGSAALLVSFAVACFGLLGAQGGWGGLVAGAFALLAVIAGVGAVVQGTGALRQVRRPAEASSIRFSGRGLAIAGLSLGGGGAVVALLSLLIVVVLSLS</sequence>
<keyword evidence="1" id="KW-1133">Transmembrane helix</keyword>
<dbReference type="Proteomes" id="UP001240236">
    <property type="component" value="Unassembled WGS sequence"/>
</dbReference>
<protein>
    <submittedName>
        <fullName evidence="2">Uncharacterized protein</fullName>
    </submittedName>
</protein>
<organism evidence="2 3">
    <name type="scientific">Catenuloplanes indicus</name>
    <dbReference type="NCBI Taxonomy" id="137267"/>
    <lineage>
        <taxon>Bacteria</taxon>
        <taxon>Bacillati</taxon>
        <taxon>Actinomycetota</taxon>
        <taxon>Actinomycetes</taxon>
        <taxon>Micromonosporales</taxon>
        <taxon>Micromonosporaceae</taxon>
        <taxon>Catenuloplanes</taxon>
    </lineage>
</organism>
<feature type="transmembrane region" description="Helical" evidence="1">
    <location>
        <begin position="151"/>
        <end position="178"/>
    </location>
</feature>
<comment type="caution">
    <text evidence="2">The sequence shown here is derived from an EMBL/GenBank/DDBJ whole genome shotgun (WGS) entry which is preliminary data.</text>
</comment>
<dbReference type="EMBL" id="JAUSUZ010000001">
    <property type="protein sequence ID" value="MDQ0367189.1"/>
    <property type="molecule type" value="Genomic_DNA"/>
</dbReference>
<accession>A0AAE4AYF4</accession>
<evidence type="ECO:0000256" key="1">
    <source>
        <dbReference type="SAM" id="Phobius"/>
    </source>
</evidence>
<dbReference type="AlphaFoldDB" id="A0AAE4AYF4"/>
<keyword evidence="1" id="KW-0812">Transmembrane</keyword>
<gene>
    <name evidence="2" type="ORF">J2S42_003858</name>
</gene>
<feature type="transmembrane region" description="Helical" evidence="1">
    <location>
        <begin position="75"/>
        <end position="99"/>
    </location>
</feature>
<feature type="transmembrane region" description="Helical" evidence="1">
    <location>
        <begin position="105"/>
        <end position="130"/>
    </location>
</feature>
<evidence type="ECO:0000313" key="2">
    <source>
        <dbReference type="EMBL" id="MDQ0367189.1"/>
    </source>
</evidence>